<reference evidence="2 3" key="1">
    <citation type="submission" date="2024-09" db="EMBL/GenBank/DDBJ databases">
        <title>Paenibacillus zeirhizospherea sp. nov., isolated from surface of the maize (Zea mays) roots in a horticulture field, Hungary.</title>
        <authorList>
            <person name="Marton D."/>
            <person name="Farkas M."/>
            <person name="Bedics A."/>
            <person name="Toth E."/>
            <person name="Tancsics A."/>
            <person name="Boka K."/>
            <person name="Marati G."/>
            <person name="Kriszt B."/>
            <person name="Cserhati M."/>
        </authorList>
    </citation>
    <scope>NUCLEOTIDE SEQUENCE [LARGE SCALE GENOMIC DNA]</scope>
    <source>
        <strain evidence="2 3">JCM 18446</strain>
    </source>
</reference>
<evidence type="ECO:0000313" key="2">
    <source>
        <dbReference type="EMBL" id="MFB5761121.1"/>
    </source>
</evidence>
<evidence type="ECO:0008006" key="4">
    <source>
        <dbReference type="Google" id="ProtNLM"/>
    </source>
</evidence>
<feature type="coiled-coil region" evidence="1">
    <location>
        <begin position="101"/>
        <end position="135"/>
    </location>
</feature>
<dbReference type="Proteomes" id="UP001580430">
    <property type="component" value="Unassembled WGS sequence"/>
</dbReference>
<keyword evidence="1" id="KW-0175">Coiled coil</keyword>
<accession>A0ABV5C0S1</accession>
<evidence type="ECO:0000313" key="3">
    <source>
        <dbReference type="Proteomes" id="UP001580430"/>
    </source>
</evidence>
<gene>
    <name evidence="2" type="ORF">ACE5LO_12035</name>
</gene>
<dbReference type="EMBL" id="JBHIRY010000009">
    <property type="protein sequence ID" value="MFB5761121.1"/>
    <property type="molecule type" value="Genomic_DNA"/>
</dbReference>
<organism evidence="2 3">
    <name type="scientific">Paenibacillus medicaginis</name>
    <dbReference type="NCBI Taxonomy" id="1470560"/>
    <lineage>
        <taxon>Bacteria</taxon>
        <taxon>Bacillati</taxon>
        <taxon>Bacillota</taxon>
        <taxon>Bacilli</taxon>
        <taxon>Bacillales</taxon>
        <taxon>Paenibacillaceae</taxon>
        <taxon>Paenibacillus</taxon>
    </lineage>
</organism>
<comment type="caution">
    <text evidence="2">The sequence shown here is derived from an EMBL/GenBank/DDBJ whole genome shotgun (WGS) entry which is preliminary data.</text>
</comment>
<name>A0ABV5C0S1_9BACL</name>
<evidence type="ECO:0000256" key="1">
    <source>
        <dbReference type="SAM" id="Coils"/>
    </source>
</evidence>
<dbReference type="RefSeq" id="WP_375520264.1">
    <property type="nucleotide sequence ID" value="NZ_JBHIRY010000009.1"/>
</dbReference>
<protein>
    <recommendedName>
        <fullName evidence="4">Ead/Ea22-like family protein</fullName>
    </recommendedName>
</protein>
<sequence length="171" mass="19453">MSEPIEEIKQALAAATPGPWEVKHGDQGECHVYYGMNEVAWDVSHKGNANLIAKAPEYIEFLVETLELVLLDRDTAKLNSKQWEKAFDNTDRQYLMMEHKAAELQRQLISKTEELAEQEAEIQQLRKALKFYSVNSHYECSHTYDETGEAEVVPSKVGRDRGSLARKALGE</sequence>
<keyword evidence="3" id="KW-1185">Reference proteome</keyword>
<proteinExistence type="predicted"/>